<sequence length="235" mass="24644">MSSSFTLPLAPFTLRVLLLSTFPCVLMSAAAASPWPELMHPRDARIEPIGEQVRLNGVPMRIARVLSPAPTAVVLSHYQQVLGAQVAHARTGHAHVLAQARGDFFITVTITPQPDGNTEALSSIADSRAAREAGSRPLGFNLPAGSELLSDMESVDGPLTSRQLVLINAHALRLNLSQLSASLAARGLHPAGPPLADSADALVQAFGGASGEAQLVLVRGEGTTHAILTLLSRRP</sequence>
<reference evidence="2 3" key="1">
    <citation type="submission" date="2013-06" db="EMBL/GenBank/DDBJ databases">
        <title>Draft genome sequence of Thauera terpenica.</title>
        <authorList>
            <person name="Liu B."/>
            <person name="Frostegard A.H."/>
            <person name="Shapleigh J.P."/>
        </authorList>
    </citation>
    <scope>NUCLEOTIDE SEQUENCE [LARGE SCALE GENOMIC DNA]</scope>
    <source>
        <strain evidence="2 3">58Eu</strain>
    </source>
</reference>
<keyword evidence="3" id="KW-1185">Reference proteome</keyword>
<name>T0AMY4_9RHOO</name>
<dbReference type="eggNOG" id="ENOG50331AA">
    <property type="taxonomic scope" value="Bacteria"/>
</dbReference>
<dbReference type="EMBL" id="ATJV01000092">
    <property type="protein sequence ID" value="EPZ14209.1"/>
    <property type="molecule type" value="Genomic_DNA"/>
</dbReference>
<comment type="caution">
    <text evidence="2">The sequence shown here is derived from an EMBL/GenBank/DDBJ whole genome shotgun (WGS) entry which is preliminary data.</text>
</comment>
<dbReference type="STRING" id="1348657.M622_06440"/>
<dbReference type="PATRIC" id="fig|1348657.5.peg.3274"/>
<evidence type="ECO:0000313" key="2">
    <source>
        <dbReference type="EMBL" id="EPZ14209.1"/>
    </source>
</evidence>
<evidence type="ECO:0000256" key="1">
    <source>
        <dbReference type="SAM" id="SignalP"/>
    </source>
</evidence>
<organism evidence="2 3">
    <name type="scientific">Thauera terpenica 58Eu</name>
    <dbReference type="NCBI Taxonomy" id="1348657"/>
    <lineage>
        <taxon>Bacteria</taxon>
        <taxon>Pseudomonadati</taxon>
        <taxon>Pseudomonadota</taxon>
        <taxon>Betaproteobacteria</taxon>
        <taxon>Rhodocyclales</taxon>
        <taxon>Zoogloeaceae</taxon>
        <taxon>Thauera</taxon>
    </lineage>
</organism>
<feature type="chain" id="PRO_5004561067" evidence="1">
    <location>
        <begin position="33"/>
        <end position="235"/>
    </location>
</feature>
<accession>T0AMY4</accession>
<evidence type="ECO:0000313" key="3">
    <source>
        <dbReference type="Proteomes" id="UP000015455"/>
    </source>
</evidence>
<protein>
    <submittedName>
        <fullName evidence="2">Uncharacterized protein</fullName>
    </submittedName>
</protein>
<dbReference type="RefSeq" id="WP_021250666.1">
    <property type="nucleotide sequence ID" value="NZ_ATJV01000092.1"/>
</dbReference>
<keyword evidence="1" id="KW-0732">Signal</keyword>
<feature type="signal peptide" evidence="1">
    <location>
        <begin position="1"/>
        <end position="32"/>
    </location>
</feature>
<proteinExistence type="predicted"/>
<gene>
    <name evidence="2" type="ORF">M622_06440</name>
</gene>
<dbReference type="OrthoDB" id="8526843at2"/>
<dbReference type="AlphaFoldDB" id="T0AMY4"/>
<dbReference type="Proteomes" id="UP000015455">
    <property type="component" value="Unassembled WGS sequence"/>
</dbReference>